<dbReference type="RefSeq" id="WP_159431464.1">
    <property type="nucleotide sequence ID" value="NZ_FQVG01000031.1"/>
</dbReference>
<accession>A0A1M4YJE5</accession>
<proteinExistence type="inferred from homology"/>
<dbReference type="PANTHER" id="PTHR36984">
    <property type="entry name" value="CRISPR-ASSOCIATED ENDORIBONUCLEASE CAS6 1"/>
    <property type="match status" value="1"/>
</dbReference>
<evidence type="ECO:0000313" key="6">
    <source>
        <dbReference type="Proteomes" id="UP000184423"/>
    </source>
</evidence>
<dbReference type="GO" id="GO:0003723">
    <property type="term" value="F:RNA binding"/>
    <property type="evidence" value="ECO:0007669"/>
    <property type="project" value="UniProtKB-KW"/>
</dbReference>
<dbReference type="PANTHER" id="PTHR36984:SF1">
    <property type="entry name" value="CRISPR-ASSOCIATED ENDORIBONUCLEASE CAS6 1"/>
    <property type="match status" value="1"/>
</dbReference>
<gene>
    <name evidence="5" type="ORF">SAMN02746091_01674</name>
</gene>
<keyword evidence="2" id="KW-0694">RNA-binding</keyword>
<dbReference type="GO" id="GO:0016788">
    <property type="term" value="F:hydrolase activity, acting on ester bonds"/>
    <property type="evidence" value="ECO:0007669"/>
    <property type="project" value="InterPro"/>
</dbReference>
<sequence>MKGVRVSIKMGFKNPFFIEKEYKSSISKRLKELGIERFAFSDLVCKRKKVIEDGFYAIDEARFDFTTLNFRGLHRAINNILKEGIEFKYGKVINIDVGVKRIEFFNEGYLLSPVLVLEEEGKSVDFVENPVLYNKLIRDKIMRKYENVYGKKPDNDSFIIIFRNTPDKIVEEGKIYLKSKCELYGSKELIYLANCLGLGDNNEEGFGMMSEELYFYKNK</sequence>
<feature type="domain" description="CRISPR associated protein Cas6 C-terminal" evidence="4">
    <location>
        <begin position="110"/>
        <end position="209"/>
    </location>
</feature>
<name>A0A1M4YJE5_9CLOT</name>
<dbReference type="EMBL" id="FQVG01000031">
    <property type="protein sequence ID" value="SHF05602.1"/>
    <property type="molecule type" value="Genomic_DNA"/>
</dbReference>
<dbReference type="Proteomes" id="UP000184423">
    <property type="component" value="Unassembled WGS sequence"/>
</dbReference>
<dbReference type="GO" id="GO:0051607">
    <property type="term" value="P:defense response to virus"/>
    <property type="evidence" value="ECO:0007669"/>
    <property type="project" value="UniProtKB-KW"/>
</dbReference>
<protein>
    <submittedName>
        <fullName evidence="5">CRISPR-associated endoribonuclease Cas6</fullName>
    </submittedName>
</protein>
<dbReference type="InterPro" id="IPR049435">
    <property type="entry name" value="Cas_Cas6_C"/>
</dbReference>
<dbReference type="Gene3D" id="3.30.70.1900">
    <property type="match status" value="1"/>
</dbReference>
<keyword evidence="3" id="KW-0051">Antiviral defense</keyword>
<reference evidence="6" key="1">
    <citation type="submission" date="2016-11" db="EMBL/GenBank/DDBJ databases">
        <authorList>
            <person name="Varghese N."/>
            <person name="Submissions S."/>
        </authorList>
    </citation>
    <scope>NUCLEOTIDE SEQUENCE [LARGE SCALE GENOMIC DNA]</scope>
    <source>
        <strain evidence="6">DSM 10124</strain>
    </source>
</reference>
<evidence type="ECO:0000259" key="4">
    <source>
        <dbReference type="Pfam" id="PF01881"/>
    </source>
</evidence>
<evidence type="ECO:0000256" key="2">
    <source>
        <dbReference type="ARBA" id="ARBA00022884"/>
    </source>
</evidence>
<dbReference type="AlphaFoldDB" id="A0A1M4YJE5"/>
<dbReference type="Pfam" id="PF01881">
    <property type="entry name" value="Cas_Cas6_C"/>
    <property type="match status" value="1"/>
</dbReference>
<evidence type="ECO:0000256" key="1">
    <source>
        <dbReference type="ARBA" id="ARBA00005937"/>
    </source>
</evidence>
<dbReference type="InterPro" id="IPR010156">
    <property type="entry name" value="CRISPR-assoc_prot_Cas6"/>
</dbReference>
<keyword evidence="6" id="KW-1185">Reference proteome</keyword>
<organism evidence="5 6">
    <name type="scientific">Caloramator proteoclasticus DSM 10124</name>
    <dbReference type="NCBI Taxonomy" id="1121262"/>
    <lineage>
        <taxon>Bacteria</taxon>
        <taxon>Bacillati</taxon>
        <taxon>Bacillota</taxon>
        <taxon>Clostridia</taxon>
        <taxon>Eubacteriales</taxon>
        <taxon>Clostridiaceae</taxon>
        <taxon>Caloramator</taxon>
    </lineage>
</organism>
<evidence type="ECO:0000313" key="5">
    <source>
        <dbReference type="EMBL" id="SHF05602.1"/>
    </source>
</evidence>
<comment type="similarity">
    <text evidence="1">Belongs to the CRISPR-associated protein Cas6/Cse3/CasE family.</text>
</comment>
<evidence type="ECO:0000256" key="3">
    <source>
        <dbReference type="ARBA" id="ARBA00023118"/>
    </source>
</evidence>